<keyword evidence="1" id="KW-1133">Transmembrane helix</keyword>
<feature type="transmembrane region" description="Helical" evidence="1">
    <location>
        <begin position="44"/>
        <end position="66"/>
    </location>
</feature>
<accession>A0A1Y2MU84</accession>
<comment type="caution">
    <text evidence="2">The sequence shown here is derived from an EMBL/GenBank/DDBJ whole genome shotgun (WGS) entry which is preliminary data.</text>
</comment>
<gene>
    <name evidence="2" type="ORF">BG845_04311</name>
</gene>
<evidence type="ECO:0000313" key="3">
    <source>
        <dbReference type="Proteomes" id="UP000194360"/>
    </source>
</evidence>
<feature type="transmembrane region" description="Helical" evidence="1">
    <location>
        <begin position="108"/>
        <end position="130"/>
    </location>
</feature>
<dbReference type="STRING" id="2074.BG845_04311"/>
<evidence type="ECO:0000256" key="1">
    <source>
        <dbReference type="SAM" id="Phobius"/>
    </source>
</evidence>
<protein>
    <submittedName>
        <fullName evidence="2">Uncharacterized protein</fullName>
    </submittedName>
</protein>
<evidence type="ECO:0000313" key="2">
    <source>
        <dbReference type="EMBL" id="OSY38138.1"/>
    </source>
</evidence>
<reference evidence="2 3" key="1">
    <citation type="submission" date="2016-09" db="EMBL/GenBank/DDBJ databases">
        <title>Pseudonocardia autotrophica DSM535, a candidate organism with high potential of specific P450 cytochromes.</title>
        <authorList>
            <person name="Grumaz C."/>
            <person name="Vainshtein Y."/>
            <person name="Kirstahler P."/>
            <person name="Sohn K."/>
        </authorList>
    </citation>
    <scope>NUCLEOTIDE SEQUENCE [LARGE SCALE GENOMIC DNA]</scope>
    <source>
        <strain evidence="2 3">DSM 535</strain>
    </source>
</reference>
<dbReference type="AlphaFoldDB" id="A0A1Y2MU84"/>
<feature type="transmembrane region" description="Helical" evidence="1">
    <location>
        <begin position="78"/>
        <end position="96"/>
    </location>
</feature>
<keyword evidence="3" id="KW-1185">Reference proteome</keyword>
<feature type="transmembrane region" description="Helical" evidence="1">
    <location>
        <begin position="12"/>
        <end position="32"/>
    </location>
</feature>
<name>A0A1Y2MU84_PSEAH</name>
<dbReference type="Proteomes" id="UP000194360">
    <property type="component" value="Unassembled WGS sequence"/>
</dbReference>
<dbReference type="RefSeq" id="WP_166665894.1">
    <property type="nucleotide sequence ID" value="NZ_AP018920.1"/>
</dbReference>
<keyword evidence="1" id="KW-0472">Membrane</keyword>
<sequence length="143" mass="14811">MVIAARPRSSHGVWELLLQRILVTIWAFVIFGVPESVQSAFVDLYLVVTTATALISGLPVIAAVVSAVRSRGARVQRALTAVMAAAHLVPLASWQFSTSGAPSLTTYLSPTATVVVVAIGVVVAGALTVLRFRSGATAGRAAT</sequence>
<keyword evidence="1" id="KW-0812">Transmembrane</keyword>
<organism evidence="2 3">
    <name type="scientific">Pseudonocardia autotrophica</name>
    <name type="common">Amycolata autotrophica</name>
    <name type="synonym">Nocardia autotrophica</name>
    <dbReference type="NCBI Taxonomy" id="2074"/>
    <lineage>
        <taxon>Bacteria</taxon>
        <taxon>Bacillati</taxon>
        <taxon>Actinomycetota</taxon>
        <taxon>Actinomycetes</taxon>
        <taxon>Pseudonocardiales</taxon>
        <taxon>Pseudonocardiaceae</taxon>
        <taxon>Pseudonocardia</taxon>
    </lineage>
</organism>
<dbReference type="EMBL" id="MIGB01000025">
    <property type="protein sequence ID" value="OSY38138.1"/>
    <property type="molecule type" value="Genomic_DNA"/>
</dbReference>
<proteinExistence type="predicted"/>